<dbReference type="STRING" id="1385519.N801_03005"/>
<gene>
    <name evidence="1" type="ORF">N801_03005</name>
</gene>
<evidence type="ECO:0000313" key="2">
    <source>
        <dbReference type="Proteomes" id="UP000030013"/>
    </source>
</evidence>
<name>A0A0A0JZ90_9MICO</name>
<organism evidence="1 2">
    <name type="scientific">Knoellia aerolata DSM 18566</name>
    <dbReference type="NCBI Taxonomy" id="1385519"/>
    <lineage>
        <taxon>Bacteria</taxon>
        <taxon>Bacillati</taxon>
        <taxon>Actinomycetota</taxon>
        <taxon>Actinomycetes</taxon>
        <taxon>Micrococcales</taxon>
        <taxon>Intrasporangiaceae</taxon>
        <taxon>Knoellia</taxon>
    </lineage>
</organism>
<dbReference type="EMBL" id="AVPL01000009">
    <property type="protein sequence ID" value="KGN42004.1"/>
    <property type="molecule type" value="Genomic_DNA"/>
</dbReference>
<comment type="caution">
    <text evidence="1">The sequence shown here is derived from an EMBL/GenBank/DDBJ whole genome shotgun (WGS) entry which is preliminary data.</text>
</comment>
<reference evidence="1 2" key="1">
    <citation type="submission" date="2013-08" db="EMBL/GenBank/DDBJ databases">
        <title>The genome sequence of Knoellia aerolata.</title>
        <authorList>
            <person name="Zhu W."/>
            <person name="Wang G."/>
        </authorList>
    </citation>
    <scope>NUCLEOTIDE SEQUENCE [LARGE SCALE GENOMIC DNA]</scope>
    <source>
        <strain evidence="1 2">DSM 18566</strain>
    </source>
</reference>
<dbReference type="eggNOG" id="ENOG50334U4">
    <property type="taxonomic scope" value="Bacteria"/>
</dbReference>
<keyword evidence="2" id="KW-1185">Reference proteome</keyword>
<sequence length="193" mass="18631">MEPERAPTKEHVMLKSKIIGTGTAVLLAGALGLVPGAASANAAPSTAKAVAAAQPAATTLPVTGTLPDGTAFTGALSNLTTSVVGGVVQLTGTITGTGLPTGGTQFTAPIQDLVATAGCKILTLDLGPLNLDLLGLVVDLSPVSLDITAVPGPGNLLGNLLCAVAGLFDGPGNALGGIAALLNRILSGLGLAL</sequence>
<proteinExistence type="predicted"/>
<dbReference type="AlphaFoldDB" id="A0A0A0JZ90"/>
<dbReference type="Proteomes" id="UP000030013">
    <property type="component" value="Unassembled WGS sequence"/>
</dbReference>
<accession>A0A0A0JZ90</accession>
<protein>
    <submittedName>
        <fullName evidence="1">Uncharacterized protein</fullName>
    </submittedName>
</protein>
<evidence type="ECO:0000313" key="1">
    <source>
        <dbReference type="EMBL" id="KGN42004.1"/>
    </source>
</evidence>